<accession>A0AAV6YHJ9</accession>
<dbReference type="EMBL" id="WNYA01062228">
    <property type="protein sequence ID" value="KAG8535608.1"/>
    <property type="molecule type" value="Genomic_DNA"/>
</dbReference>
<evidence type="ECO:0000313" key="2">
    <source>
        <dbReference type="Proteomes" id="UP000824782"/>
    </source>
</evidence>
<organism evidence="1 2">
    <name type="scientific">Engystomops pustulosus</name>
    <name type="common">Tungara frog</name>
    <name type="synonym">Physalaemus pustulosus</name>
    <dbReference type="NCBI Taxonomy" id="76066"/>
    <lineage>
        <taxon>Eukaryota</taxon>
        <taxon>Metazoa</taxon>
        <taxon>Chordata</taxon>
        <taxon>Craniata</taxon>
        <taxon>Vertebrata</taxon>
        <taxon>Euteleostomi</taxon>
        <taxon>Amphibia</taxon>
        <taxon>Batrachia</taxon>
        <taxon>Anura</taxon>
        <taxon>Neobatrachia</taxon>
        <taxon>Hyloidea</taxon>
        <taxon>Leptodactylidae</taxon>
        <taxon>Leiuperinae</taxon>
        <taxon>Engystomops</taxon>
    </lineage>
</organism>
<evidence type="ECO:0000313" key="1">
    <source>
        <dbReference type="EMBL" id="KAG8535608.1"/>
    </source>
</evidence>
<protein>
    <submittedName>
        <fullName evidence="1">Uncharacterized protein</fullName>
    </submittedName>
</protein>
<sequence>MFCSQVSLRTSLIDVEKRESHIVESLILNSHEALHLQMTTSLSEKPWVCGFLGARPGRLGLRTCSSATTYIII</sequence>
<comment type="caution">
    <text evidence="1">The sequence shown here is derived from an EMBL/GenBank/DDBJ whole genome shotgun (WGS) entry which is preliminary data.</text>
</comment>
<dbReference type="Proteomes" id="UP000824782">
    <property type="component" value="Unassembled WGS sequence"/>
</dbReference>
<dbReference type="AlphaFoldDB" id="A0AAV6YHJ9"/>
<gene>
    <name evidence="1" type="ORF">GDO81_028162</name>
</gene>
<name>A0AAV6YHJ9_ENGPU</name>
<keyword evidence="2" id="KW-1185">Reference proteome</keyword>
<proteinExistence type="predicted"/>
<reference evidence="1" key="1">
    <citation type="thesis" date="2020" institute="ProQuest LLC" country="789 East Eisenhower Parkway, Ann Arbor, MI, USA">
        <title>Comparative Genomics and Chromosome Evolution.</title>
        <authorList>
            <person name="Mudd A.B."/>
        </authorList>
    </citation>
    <scope>NUCLEOTIDE SEQUENCE</scope>
    <source>
        <strain evidence="1">237g6f4</strain>
        <tissue evidence="1">Blood</tissue>
    </source>
</reference>